<protein>
    <submittedName>
        <fullName evidence="2">Uncharacterized protein</fullName>
    </submittedName>
</protein>
<evidence type="ECO:0000256" key="1">
    <source>
        <dbReference type="SAM" id="SignalP"/>
    </source>
</evidence>
<feature type="chain" id="PRO_5012033673" evidence="1">
    <location>
        <begin position="19"/>
        <end position="157"/>
    </location>
</feature>
<reference evidence="2 3" key="1">
    <citation type="submission" date="2016-07" db="EMBL/GenBank/DDBJ databases">
        <title>Pervasive Adenine N6-methylation of Active Genes in Fungi.</title>
        <authorList>
            <consortium name="DOE Joint Genome Institute"/>
            <person name="Mondo S.J."/>
            <person name="Dannebaum R.O."/>
            <person name="Kuo R.C."/>
            <person name="Labutti K."/>
            <person name="Haridas S."/>
            <person name="Kuo A."/>
            <person name="Salamov A."/>
            <person name="Ahrendt S.R."/>
            <person name="Lipzen A."/>
            <person name="Sullivan W."/>
            <person name="Andreopoulos W.B."/>
            <person name="Clum A."/>
            <person name="Lindquist E."/>
            <person name="Daum C."/>
            <person name="Ramamoorthy G.K."/>
            <person name="Gryganskyi A."/>
            <person name="Culley D."/>
            <person name="Magnuson J.K."/>
            <person name="James T.Y."/>
            <person name="O'Malley M.A."/>
            <person name="Stajich J.E."/>
            <person name="Spatafora J.W."/>
            <person name="Visel A."/>
            <person name="Grigoriev I.V."/>
        </authorList>
    </citation>
    <scope>NUCLEOTIDE SEQUENCE [LARGE SCALE GENOMIC DNA]</scope>
    <source>
        <strain evidence="2 3">CBS 129021</strain>
    </source>
</reference>
<dbReference type="RefSeq" id="XP_040719386.1">
    <property type="nucleotide sequence ID" value="XM_040858111.1"/>
</dbReference>
<evidence type="ECO:0000313" key="3">
    <source>
        <dbReference type="Proteomes" id="UP000193689"/>
    </source>
</evidence>
<feature type="signal peptide" evidence="1">
    <location>
        <begin position="1"/>
        <end position="18"/>
    </location>
</feature>
<dbReference type="AlphaFoldDB" id="A0A1Y2EBZ1"/>
<comment type="caution">
    <text evidence="2">The sequence shown here is derived from an EMBL/GenBank/DDBJ whole genome shotgun (WGS) entry which is preliminary data.</text>
</comment>
<accession>A0A1Y2EBZ1</accession>
<gene>
    <name evidence="2" type="ORF">BCR38DRAFT_406965</name>
</gene>
<keyword evidence="3" id="KW-1185">Reference proteome</keyword>
<name>A0A1Y2EBZ1_9PEZI</name>
<keyword evidence="1" id="KW-0732">Signal</keyword>
<dbReference type="OrthoDB" id="3542181at2759"/>
<dbReference type="Proteomes" id="UP000193689">
    <property type="component" value="Unassembled WGS sequence"/>
</dbReference>
<organism evidence="2 3">
    <name type="scientific">Pseudomassariella vexata</name>
    <dbReference type="NCBI Taxonomy" id="1141098"/>
    <lineage>
        <taxon>Eukaryota</taxon>
        <taxon>Fungi</taxon>
        <taxon>Dikarya</taxon>
        <taxon>Ascomycota</taxon>
        <taxon>Pezizomycotina</taxon>
        <taxon>Sordariomycetes</taxon>
        <taxon>Xylariomycetidae</taxon>
        <taxon>Amphisphaeriales</taxon>
        <taxon>Pseudomassariaceae</taxon>
        <taxon>Pseudomassariella</taxon>
    </lineage>
</organism>
<dbReference type="GeneID" id="63774323"/>
<proteinExistence type="predicted"/>
<evidence type="ECO:0000313" key="2">
    <source>
        <dbReference type="EMBL" id="ORY69099.1"/>
    </source>
</evidence>
<sequence length="157" mass="16267">MQAIALFQLLLLAIFARANPITIPSPKSVQTPSIAPSLPTTTSSATTLSPAHALKFSTAPTAPVLLPDATSTGLRPEVTAPPGVDRQLEGETDMVGLDMKFRQTTYWSCVAWTHTTHCGWHEPILDAGAARIGCPGAQMAVRAGVVAGLVGGIVLGA</sequence>
<dbReference type="EMBL" id="MCFJ01000003">
    <property type="protein sequence ID" value="ORY69099.1"/>
    <property type="molecule type" value="Genomic_DNA"/>
</dbReference>
<dbReference type="InParanoid" id="A0A1Y2EBZ1"/>